<dbReference type="AlphaFoldDB" id="A0A1J1DKF8"/>
<reference evidence="3 4" key="2">
    <citation type="submission" date="2019-08" db="EMBL/GenBank/DDBJ databases">
        <title>Whole genome analysis of cultivated E. coli strains isolated from CD patients and healthy donors.</title>
        <authorList>
            <person name="Siniagina M.N."/>
            <person name="Markelova M.I."/>
            <person name="Laikov A.V."/>
            <person name="Boulygina E.A."/>
            <person name="Khusnutdinova D.R."/>
            <person name="Kharchenko A."/>
            <person name="Grigoryeva T.V."/>
        </authorList>
    </citation>
    <scope>NUCLEOTIDE SEQUENCE [LARGE SCALE GENOMIC DNA]</scope>
    <source>
        <strain evidence="3 4">1_45_11</strain>
    </source>
</reference>
<dbReference type="EMBL" id="VRXD01000008">
    <property type="protein sequence ID" value="TXQ36410.1"/>
    <property type="molecule type" value="Genomic_DNA"/>
</dbReference>
<dbReference type="InterPro" id="IPR029465">
    <property type="entry name" value="ATPgrasp_TupA"/>
</dbReference>
<dbReference type="EMBL" id="LC177550">
    <property type="protein sequence ID" value="BAV90479.1"/>
    <property type="molecule type" value="Genomic_DNA"/>
</dbReference>
<dbReference type="Proteomes" id="UP000321295">
    <property type="component" value="Unassembled WGS sequence"/>
</dbReference>
<sequence length="287" mass="34143">MISRLNKILKKFVPNILILYRRYNIIFGRYPNLLIPKSFNEKVLYRMLRYNATFSRLSDKLAVRDYVANVIGDEYLTKIKWDGDYLTRAVFESISPPYIIKANHGSGTNLIVWDHDIDYEYIETKTKEWLKTDFSKINLEKHYKNIKPRLFIEELLMLDNGKIPSDYKVHCFNAAGKYFIQVDYDRFEEGGGKHTRNIYDESWNKLNLKIAHDNNKYVEKKPELLDEILSLSKKLSQKFNYVRVDWYLVNNKLYFGEMTFTHGAGTELFEPAYMDRIWGTYWGNEKG</sequence>
<dbReference type="RefSeq" id="WP_021542162.1">
    <property type="nucleotide sequence ID" value="NZ_CAJGWC010000002.1"/>
</dbReference>
<evidence type="ECO:0000313" key="3">
    <source>
        <dbReference type="EMBL" id="TXQ36410.1"/>
    </source>
</evidence>
<name>A0A1J1DKF8_ECOLX</name>
<evidence type="ECO:0000313" key="2">
    <source>
        <dbReference type="EMBL" id="MCV5620207.1"/>
    </source>
</evidence>
<proteinExistence type="predicted"/>
<evidence type="ECO:0000313" key="4">
    <source>
        <dbReference type="Proteomes" id="UP000321295"/>
    </source>
</evidence>
<dbReference type="EMBL" id="JAOVKC010000001">
    <property type="protein sequence ID" value="MCV5620207.1"/>
    <property type="molecule type" value="Genomic_DNA"/>
</dbReference>
<reference evidence="1" key="1">
    <citation type="journal article" date="2017" name="Microb. Genom.">
        <title>An untypeable enterotoxigenic Escherichia coli represents one of the dominant types causing human disease.</title>
        <authorList>
            <person name="Iguchi A."/>
            <person name="von Mentzer A."/>
            <person name="Kikuchi T."/>
            <person name="Thomson N.R."/>
        </authorList>
    </citation>
    <scope>NUCLEOTIDE SEQUENCE</scope>
    <source>
        <strain evidence="1">E1682</strain>
    </source>
</reference>
<gene>
    <name evidence="3" type="ORF">FV293_07475</name>
    <name evidence="2" type="ORF">OFN31_00215</name>
</gene>
<organism evidence="1">
    <name type="scientific">Escherichia coli</name>
    <dbReference type="NCBI Taxonomy" id="562"/>
    <lineage>
        <taxon>Bacteria</taxon>
        <taxon>Pseudomonadati</taxon>
        <taxon>Pseudomonadota</taxon>
        <taxon>Gammaproteobacteria</taxon>
        <taxon>Enterobacterales</taxon>
        <taxon>Enterobacteriaceae</taxon>
        <taxon>Escherichia</taxon>
    </lineage>
</organism>
<dbReference type="Pfam" id="PF14305">
    <property type="entry name" value="ATPgrasp_TupA"/>
    <property type="match status" value="1"/>
</dbReference>
<evidence type="ECO:0000313" key="1">
    <source>
        <dbReference type="EMBL" id="BAV90479.1"/>
    </source>
</evidence>
<dbReference type="Proteomes" id="UP001208624">
    <property type="component" value="Unassembled WGS sequence"/>
</dbReference>
<accession>A0A1J1DKF8</accession>
<dbReference type="SUPFAM" id="SSF56059">
    <property type="entry name" value="Glutathione synthetase ATP-binding domain-like"/>
    <property type="match status" value="1"/>
</dbReference>
<reference evidence="2" key="3">
    <citation type="submission" date="2023-06" db="EMBL/GenBank/DDBJ databases">
        <title>Deciphering the underlying mechanisms mediating the transmission of blaNDM gene from human to animals in China.</title>
        <authorList>
            <person name="Chen K."/>
            <person name="Chen S."/>
        </authorList>
    </citation>
    <scope>NUCLEOTIDE SEQUENCE</scope>
    <source>
        <strain evidence="2">1199</strain>
    </source>
</reference>
<protein>
    <submittedName>
        <fullName evidence="1">Putative glycosyltranslocase</fullName>
    </submittedName>
</protein>